<dbReference type="SUPFAM" id="SSF48452">
    <property type="entry name" value="TPR-like"/>
    <property type="match status" value="1"/>
</dbReference>
<reference evidence="2" key="1">
    <citation type="submission" date="2022-10" db="EMBL/GenBank/DDBJ databases">
        <authorList>
            <person name="Yu W.X."/>
        </authorList>
    </citation>
    <scope>NUCLEOTIDE SEQUENCE</scope>
    <source>
        <strain evidence="2">D04</strain>
    </source>
</reference>
<keyword evidence="1" id="KW-0472">Membrane</keyword>
<gene>
    <name evidence="2" type="ORF">OM074_16520</name>
</gene>
<feature type="transmembrane region" description="Helical" evidence="1">
    <location>
        <begin position="19"/>
        <end position="38"/>
    </location>
</feature>
<evidence type="ECO:0008006" key="4">
    <source>
        <dbReference type="Google" id="ProtNLM"/>
    </source>
</evidence>
<dbReference type="EMBL" id="JAPDPI010000041">
    <property type="protein sequence ID" value="MCW3807243.1"/>
    <property type="molecule type" value="Genomic_DNA"/>
</dbReference>
<comment type="caution">
    <text evidence="2">The sequence shown here is derived from an EMBL/GenBank/DDBJ whole genome shotgun (WGS) entry which is preliminary data.</text>
</comment>
<keyword evidence="1" id="KW-0812">Transmembrane</keyword>
<dbReference type="AlphaFoldDB" id="A0AAE3MFX3"/>
<dbReference type="InterPro" id="IPR011990">
    <property type="entry name" value="TPR-like_helical_dom_sf"/>
</dbReference>
<dbReference type="Gene3D" id="1.25.40.10">
    <property type="entry name" value="Tetratricopeptide repeat domain"/>
    <property type="match status" value="1"/>
</dbReference>
<evidence type="ECO:0000313" key="2">
    <source>
        <dbReference type="EMBL" id="MCW3807243.1"/>
    </source>
</evidence>
<evidence type="ECO:0000256" key="1">
    <source>
        <dbReference type="SAM" id="Phobius"/>
    </source>
</evidence>
<name>A0AAE3MFX3_9BACT</name>
<keyword evidence="3" id="KW-1185">Reference proteome</keyword>
<keyword evidence="1" id="KW-1133">Transmembrane helix</keyword>
<dbReference type="Proteomes" id="UP001207408">
    <property type="component" value="Unassembled WGS sequence"/>
</dbReference>
<organism evidence="2 3">
    <name type="scientific">Plebeiibacterium marinum</name>
    <dbReference type="NCBI Taxonomy" id="2992111"/>
    <lineage>
        <taxon>Bacteria</taxon>
        <taxon>Pseudomonadati</taxon>
        <taxon>Bacteroidota</taxon>
        <taxon>Bacteroidia</taxon>
        <taxon>Marinilabiliales</taxon>
        <taxon>Marinilabiliaceae</taxon>
        <taxon>Plebeiibacterium</taxon>
    </lineage>
</organism>
<sequence>MACPVHFLMFDMNHPFKNIAIVTFSLFLTFLLGCATYYQKNYQLQDYIVSGEFSSAEKLLNKDSKSDKGINRVLYYMNQGMVNFMLGNYQKSNFFLNKADLYNEDYRSGYGNEALALISNPMIKPYKAEDFEAVMVHYYKSLNYLMLNNYEDALVECRRVNIVLQKLNDKYKKTKNKYSNDAFAHNLMGMIYDASGDKNNAFIAYRNALEGYEQDYSTLFNLPPPEQLKKDIVRTAYQAGLQQEYQKYSEKLQLTFNTDSVSDGSLIFLWMNGFGPIKSEWSINFTNAGYNNGWVTFVNEEYGFDFPIYIGNRKKTEQNAFKNLSFLRIAFPKYVERKPSYQEASILMSGNDYPLELSQNINAIAFQSLKDRMARELANGIARLVTKKAIESIANSEDKNLGSVISIINAISEKADTRNWQSIPYAIHYSRIPLKAGENEVQLKVKGKKQPEQFRFTISKGETKFFTFHQL</sequence>
<dbReference type="RefSeq" id="WP_301201453.1">
    <property type="nucleotide sequence ID" value="NZ_JAPDPI010000041.1"/>
</dbReference>
<protein>
    <recommendedName>
        <fullName evidence="4">Tetratricopeptide repeat protein</fullName>
    </recommendedName>
</protein>
<accession>A0AAE3MFX3</accession>
<evidence type="ECO:0000313" key="3">
    <source>
        <dbReference type="Proteomes" id="UP001207408"/>
    </source>
</evidence>
<proteinExistence type="predicted"/>